<dbReference type="Pfam" id="PF00098">
    <property type="entry name" value="zf-CCHC"/>
    <property type="match status" value="1"/>
</dbReference>
<evidence type="ECO:0000256" key="3">
    <source>
        <dbReference type="SAM" id="MobiDB-lite"/>
    </source>
</evidence>
<reference evidence="5 6" key="1">
    <citation type="submission" date="2024-02" db="EMBL/GenBank/DDBJ databases">
        <title>A draft genome for the cacao thread blight pathogen Marasmius crinis-equi.</title>
        <authorList>
            <person name="Cohen S.P."/>
            <person name="Baruah I.K."/>
            <person name="Amoako-Attah I."/>
            <person name="Bukari Y."/>
            <person name="Meinhardt L.W."/>
            <person name="Bailey B.A."/>
        </authorList>
    </citation>
    <scope>NUCLEOTIDE SEQUENCE [LARGE SCALE GENOMIC DNA]</scope>
    <source>
        <strain evidence="5 6">GH-76</strain>
    </source>
</reference>
<accession>A0ABR3EID4</accession>
<keyword evidence="2" id="KW-0479">Metal-binding</keyword>
<name>A0ABR3EID4_9AGAR</name>
<dbReference type="EMBL" id="JBAHYK010004969">
    <property type="protein sequence ID" value="KAL0562637.1"/>
    <property type="molecule type" value="Genomic_DNA"/>
</dbReference>
<evidence type="ECO:0000313" key="6">
    <source>
        <dbReference type="Proteomes" id="UP001465976"/>
    </source>
</evidence>
<dbReference type="InterPro" id="IPR036875">
    <property type="entry name" value="Znf_CCHC_sf"/>
</dbReference>
<feature type="region of interest" description="Disordered" evidence="3">
    <location>
        <begin position="64"/>
        <end position="89"/>
    </location>
</feature>
<feature type="compositionally biased region" description="Low complexity" evidence="3">
    <location>
        <begin position="73"/>
        <end position="89"/>
    </location>
</feature>
<dbReference type="Gene3D" id="4.10.60.10">
    <property type="entry name" value="Zinc finger, CCHC-type"/>
    <property type="match status" value="1"/>
</dbReference>
<evidence type="ECO:0000313" key="5">
    <source>
        <dbReference type="EMBL" id="KAL0562637.1"/>
    </source>
</evidence>
<feature type="domain" description="CCHC-type" evidence="4">
    <location>
        <begin position="97"/>
        <end position="110"/>
    </location>
</feature>
<feature type="non-terminal residue" evidence="5">
    <location>
        <position position="135"/>
    </location>
</feature>
<protein>
    <recommendedName>
        <fullName evidence="4">CCHC-type domain-containing protein</fullName>
    </recommendedName>
</protein>
<keyword evidence="1" id="KW-0507">mRNA processing</keyword>
<keyword evidence="6" id="KW-1185">Reference proteome</keyword>
<proteinExistence type="predicted"/>
<evidence type="ECO:0000256" key="1">
    <source>
        <dbReference type="ARBA" id="ARBA00022664"/>
    </source>
</evidence>
<dbReference type="PROSITE" id="PS50158">
    <property type="entry name" value="ZF_CCHC"/>
    <property type="match status" value="1"/>
</dbReference>
<dbReference type="Proteomes" id="UP001465976">
    <property type="component" value="Unassembled WGS sequence"/>
</dbReference>
<organism evidence="5 6">
    <name type="scientific">Marasmius crinis-equi</name>
    <dbReference type="NCBI Taxonomy" id="585013"/>
    <lineage>
        <taxon>Eukaryota</taxon>
        <taxon>Fungi</taxon>
        <taxon>Dikarya</taxon>
        <taxon>Basidiomycota</taxon>
        <taxon>Agaricomycotina</taxon>
        <taxon>Agaricomycetes</taxon>
        <taxon>Agaricomycetidae</taxon>
        <taxon>Agaricales</taxon>
        <taxon>Marasmiineae</taxon>
        <taxon>Marasmiaceae</taxon>
        <taxon>Marasmius</taxon>
    </lineage>
</organism>
<keyword evidence="2" id="KW-0862">Zinc</keyword>
<evidence type="ECO:0000256" key="2">
    <source>
        <dbReference type="PROSITE-ProRule" id="PRU00047"/>
    </source>
</evidence>
<keyword evidence="2" id="KW-0863">Zinc-finger</keyword>
<evidence type="ECO:0000259" key="4">
    <source>
        <dbReference type="PROSITE" id="PS50158"/>
    </source>
</evidence>
<dbReference type="InterPro" id="IPR001878">
    <property type="entry name" value="Znf_CCHC"/>
</dbReference>
<dbReference type="SUPFAM" id="SSF57756">
    <property type="entry name" value="Retrovirus zinc finger-like domains"/>
    <property type="match status" value="1"/>
</dbReference>
<sequence length="135" mass="15349">MFTRPTVGPAQVKKETMWADEWGQKMATSMDVHDAQLKELSRQMGKSNQNMESMMKVMMELVKRPNESAPTMSSSGGNYSKTSSKPPSSFSLEDLICFLCSEKGHMAKDCLKGKTLAGKGFLRYNRDRRQWELRD</sequence>
<gene>
    <name evidence="5" type="ORF">V5O48_019447</name>
</gene>
<comment type="caution">
    <text evidence="5">The sequence shown here is derived from an EMBL/GenBank/DDBJ whole genome shotgun (WGS) entry which is preliminary data.</text>
</comment>